<proteinExistence type="predicted"/>
<comment type="caution">
    <text evidence="2">The sequence shown here is derived from an EMBL/GenBank/DDBJ whole genome shotgun (WGS) entry which is preliminary data.</text>
</comment>
<name>A0A9W7Y435_9FUNG</name>
<dbReference type="Proteomes" id="UP001143981">
    <property type="component" value="Unassembled WGS sequence"/>
</dbReference>
<feature type="non-terminal residue" evidence="2">
    <location>
        <position position="179"/>
    </location>
</feature>
<dbReference type="GO" id="GO:0004491">
    <property type="term" value="F:methylmalonate-semialdehyde dehydrogenase (acylating, NAD) activity"/>
    <property type="evidence" value="ECO:0007669"/>
    <property type="project" value="InterPro"/>
</dbReference>
<reference evidence="2" key="1">
    <citation type="submission" date="2022-07" db="EMBL/GenBank/DDBJ databases">
        <title>Phylogenomic reconstructions and comparative analyses of Kickxellomycotina fungi.</title>
        <authorList>
            <person name="Reynolds N.K."/>
            <person name="Stajich J.E."/>
            <person name="Barry K."/>
            <person name="Grigoriev I.V."/>
            <person name="Crous P."/>
            <person name="Smith M.E."/>
        </authorList>
    </citation>
    <scope>NUCLEOTIDE SEQUENCE</scope>
    <source>
        <strain evidence="2">BCRC 34381</strain>
    </source>
</reference>
<dbReference type="Pfam" id="PF00171">
    <property type="entry name" value="Aldedh"/>
    <property type="match status" value="1"/>
</dbReference>
<protein>
    <recommendedName>
        <fullName evidence="1">Aldehyde dehydrogenase domain-containing protein</fullName>
    </recommendedName>
</protein>
<dbReference type="PANTHER" id="PTHR43866">
    <property type="entry name" value="MALONATE-SEMIALDEHYDE DEHYDROGENASE"/>
    <property type="match status" value="1"/>
</dbReference>
<sequence>MSADAAPVLRNFIANAAVAPADGAGLLAVTTPHTGETIAHVPLSTAADVDAAVGAARAAFGAWSRLTLKARAGYLLRLHAVLQAHTDELADMVVHEHGKTKVEALGDVGKGLETLEYAIGLPIAARGHVEEVSGGVQCRDERVALGVVGGIVPFNFPFMVPFWAIPIALGMGNTYVLKP</sequence>
<feature type="domain" description="Aldehyde dehydrogenase" evidence="1">
    <location>
        <begin position="27"/>
        <end position="179"/>
    </location>
</feature>
<dbReference type="EMBL" id="JANBOI010001295">
    <property type="protein sequence ID" value="KAJ1726942.1"/>
    <property type="molecule type" value="Genomic_DNA"/>
</dbReference>
<dbReference type="SUPFAM" id="SSF53720">
    <property type="entry name" value="ALDH-like"/>
    <property type="match status" value="1"/>
</dbReference>
<dbReference type="GO" id="GO:0006574">
    <property type="term" value="P:L-valine catabolic process"/>
    <property type="evidence" value="ECO:0007669"/>
    <property type="project" value="TreeGrafter"/>
</dbReference>
<dbReference type="Gene3D" id="3.40.605.10">
    <property type="entry name" value="Aldehyde Dehydrogenase, Chain A, domain 1"/>
    <property type="match status" value="1"/>
</dbReference>
<organism evidence="2 3">
    <name type="scientific">Coemansia biformis</name>
    <dbReference type="NCBI Taxonomy" id="1286918"/>
    <lineage>
        <taxon>Eukaryota</taxon>
        <taxon>Fungi</taxon>
        <taxon>Fungi incertae sedis</taxon>
        <taxon>Zoopagomycota</taxon>
        <taxon>Kickxellomycotina</taxon>
        <taxon>Kickxellomycetes</taxon>
        <taxon>Kickxellales</taxon>
        <taxon>Kickxellaceae</taxon>
        <taxon>Coemansia</taxon>
    </lineage>
</organism>
<evidence type="ECO:0000313" key="2">
    <source>
        <dbReference type="EMBL" id="KAJ1726942.1"/>
    </source>
</evidence>
<dbReference type="InterPro" id="IPR016161">
    <property type="entry name" value="Ald_DH/histidinol_DH"/>
</dbReference>
<dbReference type="GO" id="GO:0006210">
    <property type="term" value="P:thymine catabolic process"/>
    <property type="evidence" value="ECO:0007669"/>
    <property type="project" value="TreeGrafter"/>
</dbReference>
<dbReference type="InterPro" id="IPR016162">
    <property type="entry name" value="Ald_DH_N"/>
</dbReference>
<dbReference type="OrthoDB" id="310895at2759"/>
<evidence type="ECO:0000313" key="3">
    <source>
        <dbReference type="Proteomes" id="UP001143981"/>
    </source>
</evidence>
<accession>A0A9W7Y435</accession>
<gene>
    <name evidence="2" type="ORF">LPJ61_004859</name>
</gene>
<dbReference type="AlphaFoldDB" id="A0A9W7Y435"/>
<evidence type="ECO:0000259" key="1">
    <source>
        <dbReference type="Pfam" id="PF00171"/>
    </source>
</evidence>
<dbReference type="InterPro" id="IPR010061">
    <property type="entry name" value="MeMal-semiAld_DH"/>
</dbReference>
<dbReference type="PANTHER" id="PTHR43866:SF4">
    <property type="entry name" value="MALONATE-SEMIALDEHYDE DEHYDROGENASE"/>
    <property type="match status" value="1"/>
</dbReference>
<dbReference type="InterPro" id="IPR015590">
    <property type="entry name" value="Aldehyde_DH_dom"/>
</dbReference>
<keyword evidence="3" id="KW-1185">Reference proteome</keyword>